<dbReference type="Pfam" id="PF17802">
    <property type="entry name" value="SpaA"/>
    <property type="match status" value="1"/>
</dbReference>
<evidence type="ECO:0000256" key="1">
    <source>
        <dbReference type="SAM" id="MobiDB-lite"/>
    </source>
</evidence>
<comment type="caution">
    <text evidence="3">The sequence shown here is derived from an EMBL/GenBank/DDBJ whole genome shotgun (WGS) entry which is preliminary data.</text>
</comment>
<keyword evidence="4" id="KW-1185">Reference proteome</keyword>
<feature type="compositionally biased region" description="Low complexity" evidence="1">
    <location>
        <begin position="418"/>
        <end position="439"/>
    </location>
</feature>
<feature type="compositionally biased region" description="Basic residues" evidence="1">
    <location>
        <begin position="440"/>
        <end position="454"/>
    </location>
</feature>
<organism evidence="3 4">
    <name type="scientific">Lacrimispora amygdalina</name>
    <dbReference type="NCBI Taxonomy" id="253257"/>
    <lineage>
        <taxon>Bacteria</taxon>
        <taxon>Bacillati</taxon>
        <taxon>Bacillota</taxon>
        <taxon>Clostridia</taxon>
        <taxon>Lachnospirales</taxon>
        <taxon>Lachnospiraceae</taxon>
        <taxon>Lacrimispora</taxon>
    </lineage>
</organism>
<reference evidence="3 4" key="1">
    <citation type="journal article" date="2024" name="Int. J. Syst. Evol. Microbiol.">
        <title>Lacrimispora brassicae sp. nov. isolated from fermented cabbage, and proposal of Clostridium indicum Gundawar et al. 2019 and Clostridium methoxybenzovorans Mechichi et al. 1999 as heterotypic synonyms of Lacrimispora amygdalina (Parshina et al. 2003) Haas and Blanchard 2020 and Lacrimispora indolis (McClung and McCoy 1957) Haas and Blanchard 2020, respectively.</title>
        <authorList>
            <person name="Kobayashi H."/>
            <person name="Tanizawa Y."/>
            <person name="Sakamoto M."/>
            <person name="Ohkuma M."/>
            <person name="Tohno M."/>
        </authorList>
    </citation>
    <scope>NUCLEOTIDE SEQUENCE [LARGE SCALE GENOMIC DNA]</scope>
    <source>
        <strain evidence="3 4">DSM 12857</strain>
    </source>
</reference>
<name>A0ABQ5LZH6_9FIRM</name>
<dbReference type="InterPro" id="IPR013783">
    <property type="entry name" value="Ig-like_fold"/>
</dbReference>
<feature type="domain" description="SpaA-like prealbumin fold" evidence="2">
    <location>
        <begin position="69"/>
        <end position="149"/>
    </location>
</feature>
<feature type="compositionally biased region" description="Polar residues" evidence="1">
    <location>
        <begin position="186"/>
        <end position="213"/>
    </location>
</feature>
<dbReference type="Proteomes" id="UP001419084">
    <property type="component" value="Unassembled WGS sequence"/>
</dbReference>
<protein>
    <recommendedName>
        <fullName evidence="2">SpaA-like prealbumin fold domain-containing protein</fullName>
    </recommendedName>
</protein>
<dbReference type="EMBL" id="BRPJ01000002">
    <property type="protein sequence ID" value="GLB28163.1"/>
    <property type="molecule type" value="Genomic_DNA"/>
</dbReference>
<feature type="compositionally biased region" description="Basic and acidic residues" evidence="1">
    <location>
        <begin position="404"/>
        <end position="417"/>
    </location>
</feature>
<sequence>MRASYDEIPKSVQDEVYTGAKAFVKENKGRYECGGYIYSGQGQELGQFWAKLAVGNATLKKASSNTSLTDGNKNYSLAGATYGVYSDKNCTKQLATLTTDNSGNTETVEVKAGTVYIKELSAPTGFKVDKTVYSLQVEAGKTATLKVSDVPKATDISIELFKIDMETKKDTPQGDASLAGAVAGSTISGNRNKTQAKSATIGNNTSSRSSTFGSRAGAKVGAVLDTKNKVKDKASAVKEHIKDMPTQTAYAVHSAKENVKSSVSDFKRGIVQEQQNRQTGRTERQEQHRQSIADKRMALQKAQEARRTGGQGGGSATAGATCPHDRPVSASPTKQSQTTPEKKDRPVTTNTAHREQTPTVKERPSVIDTSRTGQPVGTRERPLSSREDTKPFEQKTPVQGQSGKRSEVQATQRERVNTTRQTTQQEQRTQTATATQQTRQSKKQSRQKKRGRKK</sequence>
<feature type="compositionally biased region" description="Basic and acidic residues" evidence="1">
    <location>
        <begin position="378"/>
        <end position="393"/>
    </location>
</feature>
<proteinExistence type="predicted"/>
<feature type="compositionally biased region" description="Polar residues" evidence="1">
    <location>
        <begin position="330"/>
        <end position="339"/>
    </location>
</feature>
<evidence type="ECO:0000313" key="4">
    <source>
        <dbReference type="Proteomes" id="UP001419084"/>
    </source>
</evidence>
<accession>A0ABQ5LZH6</accession>
<dbReference type="InterPro" id="IPR041033">
    <property type="entry name" value="SpaA_PFL_dom_1"/>
</dbReference>
<evidence type="ECO:0000313" key="3">
    <source>
        <dbReference type="EMBL" id="GLB28163.1"/>
    </source>
</evidence>
<feature type="region of interest" description="Disordered" evidence="1">
    <location>
        <begin position="272"/>
        <end position="454"/>
    </location>
</feature>
<evidence type="ECO:0000259" key="2">
    <source>
        <dbReference type="Pfam" id="PF17802"/>
    </source>
</evidence>
<gene>
    <name evidence="3" type="ORF">LAD12857_00860</name>
</gene>
<feature type="compositionally biased region" description="Basic and acidic residues" evidence="1">
    <location>
        <begin position="340"/>
        <end position="365"/>
    </location>
</feature>
<feature type="region of interest" description="Disordered" evidence="1">
    <location>
        <begin position="186"/>
        <end position="216"/>
    </location>
</feature>
<dbReference type="Gene3D" id="2.60.40.10">
    <property type="entry name" value="Immunoglobulins"/>
    <property type="match status" value="1"/>
</dbReference>
<feature type="compositionally biased region" description="Basic and acidic residues" evidence="1">
    <location>
        <begin position="280"/>
        <end position="307"/>
    </location>
</feature>